<comment type="caution">
    <text evidence="2">The sequence shown here is derived from an EMBL/GenBank/DDBJ whole genome shotgun (WGS) entry which is preliminary data.</text>
</comment>
<feature type="chain" id="PRO_5037695296" description="ATP-binding protein" evidence="1">
    <location>
        <begin position="23"/>
        <end position="343"/>
    </location>
</feature>
<dbReference type="AlphaFoldDB" id="A0A939PMP4"/>
<proteinExistence type="predicted"/>
<dbReference type="EMBL" id="JAGEOJ010000018">
    <property type="protein sequence ID" value="MBO2452883.1"/>
    <property type="molecule type" value="Genomic_DNA"/>
</dbReference>
<dbReference type="Proteomes" id="UP000669179">
    <property type="component" value="Unassembled WGS sequence"/>
</dbReference>
<feature type="signal peptide" evidence="1">
    <location>
        <begin position="1"/>
        <end position="22"/>
    </location>
</feature>
<evidence type="ECO:0008006" key="4">
    <source>
        <dbReference type="Google" id="ProtNLM"/>
    </source>
</evidence>
<gene>
    <name evidence="2" type="ORF">J4573_37730</name>
</gene>
<organism evidence="2 3">
    <name type="scientific">Actinomadura barringtoniae</name>
    <dbReference type="NCBI Taxonomy" id="1427535"/>
    <lineage>
        <taxon>Bacteria</taxon>
        <taxon>Bacillati</taxon>
        <taxon>Actinomycetota</taxon>
        <taxon>Actinomycetes</taxon>
        <taxon>Streptosporangiales</taxon>
        <taxon>Thermomonosporaceae</taxon>
        <taxon>Actinomadura</taxon>
    </lineage>
</organism>
<reference evidence="2" key="1">
    <citation type="submission" date="2021-03" db="EMBL/GenBank/DDBJ databases">
        <authorList>
            <person name="Kanchanasin P."/>
            <person name="Saeng-In P."/>
            <person name="Phongsopitanun W."/>
            <person name="Yuki M."/>
            <person name="Kudo T."/>
            <person name="Ohkuma M."/>
            <person name="Tanasupawat S."/>
        </authorList>
    </citation>
    <scope>NUCLEOTIDE SEQUENCE</scope>
    <source>
        <strain evidence="2">GKU 128</strain>
    </source>
</reference>
<dbReference type="RefSeq" id="WP_208260913.1">
    <property type="nucleotide sequence ID" value="NZ_JAGEOJ010000018.1"/>
</dbReference>
<evidence type="ECO:0000313" key="2">
    <source>
        <dbReference type="EMBL" id="MBO2452883.1"/>
    </source>
</evidence>
<evidence type="ECO:0000256" key="1">
    <source>
        <dbReference type="SAM" id="SignalP"/>
    </source>
</evidence>
<protein>
    <recommendedName>
        <fullName evidence="4">ATP-binding protein</fullName>
    </recommendedName>
</protein>
<evidence type="ECO:0000313" key="3">
    <source>
        <dbReference type="Proteomes" id="UP000669179"/>
    </source>
</evidence>
<sequence>MRTSVLAPVAVMVAVTSTPAHAEGPAGPIAGLAMSAVAAVPSPAADLARPVVDLPATTVDGILTTARGAATVNRSKGGAQDAVAKLGKGVLKTANGDVAFSGITAKCTAAADGTVSGATQILKGSPLSSVVPAAPAPGLRVPTSEPGVVLMLNKQVRDPLGGMTVSAISIDSAPGTGGITRDLGVARCLPAKELAGQAGAKVRGLTKGKVAPAGQRKAGDPVSDTVGGLLGALTGTAQNGLPISGGLGNPQGALPQLPTDPASVSGEAAGVQGRVTDMVGQVTQAAAPATGVAGALPVGAQGGLSGLLGGLPGLGGILPVTALPVLPQVPVAAPQLPAAPIGG</sequence>
<name>A0A939PMP4_9ACTN</name>
<keyword evidence="3" id="KW-1185">Reference proteome</keyword>
<accession>A0A939PMP4</accession>
<keyword evidence="1" id="KW-0732">Signal</keyword>